<feature type="compositionally biased region" description="Basic and acidic residues" evidence="1">
    <location>
        <begin position="1"/>
        <end position="15"/>
    </location>
</feature>
<organism evidence="2 3">
    <name type="scientific">Pleurodeles waltl</name>
    <name type="common">Iberian ribbed newt</name>
    <dbReference type="NCBI Taxonomy" id="8319"/>
    <lineage>
        <taxon>Eukaryota</taxon>
        <taxon>Metazoa</taxon>
        <taxon>Chordata</taxon>
        <taxon>Craniata</taxon>
        <taxon>Vertebrata</taxon>
        <taxon>Euteleostomi</taxon>
        <taxon>Amphibia</taxon>
        <taxon>Batrachia</taxon>
        <taxon>Caudata</taxon>
        <taxon>Salamandroidea</taxon>
        <taxon>Salamandridae</taxon>
        <taxon>Pleurodelinae</taxon>
        <taxon>Pleurodeles</taxon>
    </lineage>
</organism>
<gene>
    <name evidence="2" type="ORF">NDU88_006098</name>
</gene>
<reference evidence="2" key="1">
    <citation type="journal article" date="2022" name="bioRxiv">
        <title>Sequencing and chromosome-scale assembly of the giantPleurodeles waltlgenome.</title>
        <authorList>
            <person name="Brown T."/>
            <person name="Elewa A."/>
            <person name="Iarovenko S."/>
            <person name="Subramanian E."/>
            <person name="Araus A.J."/>
            <person name="Petzold A."/>
            <person name="Susuki M."/>
            <person name="Suzuki K.-i.T."/>
            <person name="Hayashi T."/>
            <person name="Toyoda A."/>
            <person name="Oliveira C."/>
            <person name="Osipova E."/>
            <person name="Leigh N.D."/>
            <person name="Simon A."/>
            <person name="Yun M.H."/>
        </authorList>
    </citation>
    <scope>NUCLEOTIDE SEQUENCE</scope>
    <source>
        <strain evidence="2">20211129_DDA</strain>
        <tissue evidence="2">Liver</tissue>
    </source>
</reference>
<name>A0AAV7MY80_PLEWA</name>
<evidence type="ECO:0000313" key="3">
    <source>
        <dbReference type="Proteomes" id="UP001066276"/>
    </source>
</evidence>
<dbReference type="EMBL" id="JANPWB010000013">
    <property type="protein sequence ID" value="KAJ1108728.1"/>
    <property type="molecule type" value="Genomic_DNA"/>
</dbReference>
<accession>A0AAV7MY80</accession>
<dbReference type="Proteomes" id="UP001066276">
    <property type="component" value="Chromosome 9"/>
</dbReference>
<evidence type="ECO:0000256" key="1">
    <source>
        <dbReference type="SAM" id="MobiDB-lite"/>
    </source>
</evidence>
<feature type="region of interest" description="Disordered" evidence="1">
    <location>
        <begin position="1"/>
        <end position="82"/>
    </location>
</feature>
<dbReference type="AlphaFoldDB" id="A0AAV7MY80"/>
<evidence type="ECO:0000313" key="2">
    <source>
        <dbReference type="EMBL" id="KAJ1108728.1"/>
    </source>
</evidence>
<feature type="compositionally biased region" description="Basic residues" evidence="1">
    <location>
        <begin position="16"/>
        <end position="27"/>
    </location>
</feature>
<protein>
    <submittedName>
        <fullName evidence="2">Uncharacterized protein</fullName>
    </submittedName>
</protein>
<proteinExistence type="predicted"/>
<comment type="caution">
    <text evidence="2">The sequence shown here is derived from an EMBL/GenBank/DDBJ whole genome shotgun (WGS) entry which is preliminary data.</text>
</comment>
<keyword evidence="3" id="KW-1185">Reference proteome</keyword>
<sequence length="82" mass="9397">MLPWERHRTPQDRSSGRRNLKRRRTSRGARETDPEESEVERPKDAEEEEFSEPIRTPEETEAVSLEARETTTPGARHGPGGS</sequence>